<accession>A0A7X5F3E9</accession>
<dbReference type="GO" id="GO:0005524">
    <property type="term" value="F:ATP binding"/>
    <property type="evidence" value="ECO:0007669"/>
    <property type="project" value="UniProtKB-KW"/>
</dbReference>
<gene>
    <name evidence="1" type="ORF">GWI72_10795</name>
</gene>
<keyword evidence="2" id="KW-1185">Reference proteome</keyword>
<dbReference type="InterPro" id="IPR003439">
    <property type="entry name" value="ABC_transporter-like_ATP-bd"/>
</dbReference>
<dbReference type="RefSeq" id="WP_161676231.1">
    <property type="nucleotide sequence ID" value="NZ_JAABLP010000003.1"/>
</dbReference>
<keyword evidence="1" id="KW-0547">Nucleotide-binding</keyword>
<proteinExistence type="predicted"/>
<dbReference type="InterPro" id="IPR051120">
    <property type="entry name" value="ABC_AA/LPS_Transport"/>
</dbReference>
<dbReference type="GO" id="GO:0005886">
    <property type="term" value="C:plasma membrane"/>
    <property type="evidence" value="ECO:0007669"/>
    <property type="project" value="TreeGrafter"/>
</dbReference>
<dbReference type="PROSITE" id="PS50893">
    <property type="entry name" value="ABC_TRANSPORTER_2"/>
    <property type="match status" value="1"/>
</dbReference>
<keyword evidence="1" id="KW-0067">ATP-binding</keyword>
<dbReference type="Proteomes" id="UP000586722">
    <property type="component" value="Unassembled WGS sequence"/>
</dbReference>
<dbReference type="InterPro" id="IPR003593">
    <property type="entry name" value="AAA+_ATPase"/>
</dbReference>
<sequence length="235" mass="25148">MIRIDNLTVQFGAVRPLDGLSAELTQPIIGLVGPNGAGKTTLLNVFSGFLTPVTGSIELDGRDLLPLSPTRRVQAGLRRTFQTEQVADDLSAWDNVLALADHIDLKGARIGDEVERALAFTGLGTRAQVMGAALNLYERRMVEIARALVGHPRLILMDEPGAGLDEAEALRLRQCILGIPQAFGATVLLIDHDVDLISATCGETLVLDFGKRLALGPTRTVLDDPVVHRAYLGAA</sequence>
<name>A0A7X5F3E9_9HYPH</name>
<evidence type="ECO:0000313" key="2">
    <source>
        <dbReference type="Proteomes" id="UP000586722"/>
    </source>
</evidence>
<organism evidence="1 2">
    <name type="scientific">Pannonibacter tanglangensis</name>
    <dbReference type="NCBI Taxonomy" id="2750084"/>
    <lineage>
        <taxon>Bacteria</taxon>
        <taxon>Pseudomonadati</taxon>
        <taxon>Pseudomonadota</taxon>
        <taxon>Alphaproteobacteria</taxon>
        <taxon>Hyphomicrobiales</taxon>
        <taxon>Stappiaceae</taxon>
        <taxon>Pannonibacter</taxon>
    </lineage>
</organism>
<protein>
    <submittedName>
        <fullName evidence="1">ATP-binding cassette domain-containing protein</fullName>
    </submittedName>
</protein>
<dbReference type="Gene3D" id="3.40.50.300">
    <property type="entry name" value="P-loop containing nucleotide triphosphate hydrolases"/>
    <property type="match status" value="1"/>
</dbReference>
<dbReference type="GO" id="GO:0016887">
    <property type="term" value="F:ATP hydrolysis activity"/>
    <property type="evidence" value="ECO:0007669"/>
    <property type="project" value="InterPro"/>
</dbReference>
<dbReference type="AlphaFoldDB" id="A0A7X5F3E9"/>
<comment type="caution">
    <text evidence="1">The sequence shown here is derived from an EMBL/GenBank/DDBJ whole genome shotgun (WGS) entry which is preliminary data.</text>
</comment>
<dbReference type="SUPFAM" id="SSF52540">
    <property type="entry name" value="P-loop containing nucleoside triphosphate hydrolases"/>
    <property type="match status" value="1"/>
</dbReference>
<dbReference type="EMBL" id="JAABLQ010000001">
    <property type="protein sequence ID" value="NBN78754.1"/>
    <property type="molecule type" value="Genomic_DNA"/>
</dbReference>
<dbReference type="SMART" id="SM00382">
    <property type="entry name" value="AAA"/>
    <property type="match status" value="1"/>
</dbReference>
<dbReference type="Pfam" id="PF00005">
    <property type="entry name" value="ABC_tran"/>
    <property type="match status" value="1"/>
</dbReference>
<reference evidence="2" key="1">
    <citation type="submission" date="2020-01" db="EMBL/GenBank/DDBJ databases">
        <authorList>
            <person name="Fang Y."/>
            <person name="Sun R."/>
            <person name="Nie L."/>
            <person name="He J."/>
            <person name="Hao L."/>
            <person name="Wang L."/>
            <person name="Su S."/>
            <person name="Lv E."/>
            <person name="Zhang Z."/>
            <person name="Xie R."/>
            <person name="Liu H."/>
        </authorList>
    </citation>
    <scope>NUCLEOTIDE SEQUENCE [LARGE SCALE GENOMIC DNA]</scope>
    <source>
        <strain evidence="2">XCT-53</strain>
    </source>
</reference>
<dbReference type="InterPro" id="IPR027417">
    <property type="entry name" value="P-loop_NTPase"/>
</dbReference>
<dbReference type="PANTHER" id="PTHR45772">
    <property type="entry name" value="CONSERVED COMPONENT OF ABC TRANSPORTER FOR NATURAL AMINO ACIDS-RELATED"/>
    <property type="match status" value="1"/>
</dbReference>
<evidence type="ECO:0000313" key="1">
    <source>
        <dbReference type="EMBL" id="NBN78754.1"/>
    </source>
</evidence>